<feature type="transmembrane region" description="Helical" evidence="1">
    <location>
        <begin position="6"/>
        <end position="24"/>
    </location>
</feature>
<evidence type="ECO:0000313" key="3">
    <source>
        <dbReference type="Proteomes" id="UP000032360"/>
    </source>
</evidence>
<keyword evidence="1" id="KW-0812">Transmembrane</keyword>
<keyword evidence="3" id="KW-1185">Reference proteome</keyword>
<gene>
    <name evidence="2" type="ORF">AXFE_34670</name>
</gene>
<organism evidence="2 3">
    <name type="scientific">Acidithrix ferrooxidans</name>
    <dbReference type="NCBI Taxonomy" id="1280514"/>
    <lineage>
        <taxon>Bacteria</taxon>
        <taxon>Bacillati</taxon>
        <taxon>Actinomycetota</taxon>
        <taxon>Acidimicrobiia</taxon>
        <taxon>Acidimicrobiales</taxon>
        <taxon>Acidimicrobiaceae</taxon>
        <taxon>Acidithrix</taxon>
    </lineage>
</organism>
<evidence type="ECO:0000256" key="1">
    <source>
        <dbReference type="SAM" id="Phobius"/>
    </source>
</evidence>
<name>A0A0D8HCI2_9ACTN</name>
<reference evidence="2 3" key="1">
    <citation type="submission" date="2015-01" db="EMBL/GenBank/DDBJ databases">
        <title>Draft genome of the acidophilic iron oxidizer Acidithrix ferrooxidans strain Py-F3.</title>
        <authorList>
            <person name="Poehlein A."/>
            <person name="Eisen S."/>
            <person name="Schloemann M."/>
            <person name="Johnson B.D."/>
            <person name="Daniel R."/>
            <person name="Muehling M."/>
        </authorList>
    </citation>
    <scope>NUCLEOTIDE SEQUENCE [LARGE SCALE GENOMIC DNA]</scope>
    <source>
        <strain evidence="2 3">Py-F3</strain>
    </source>
</reference>
<dbReference type="AlphaFoldDB" id="A0A0D8HCI2"/>
<keyword evidence="1" id="KW-0472">Membrane</keyword>
<proteinExistence type="predicted"/>
<protein>
    <submittedName>
        <fullName evidence="2">Uncharacterized protein</fullName>
    </submittedName>
</protein>
<comment type="caution">
    <text evidence="2">The sequence shown here is derived from an EMBL/GenBank/DDBJ whole genome shotgun (WGS) entry which is preliminary data.</text>
</comment>
<evidence type="ECO:0000313" key="2">
    <source>
        <dbReference type="EMBL" id="KJF15675.1"/>
    </source>
</evidence>
<accession>A0A0D8HCI2</accession>
<sequence length="56" mass="6290">MNGYVEAGYGFVLGGLGAYWAWLASRNSRVKKALIPIPVENERRRPNSSNPRQGER</sequence>
<dbReference type="Proteomes" id="UP000032360">
    <property type="component" value="Unassembled WGS sequence"/>
</dbReference>
<keyword evidence="1" id="KW-1133">Transmembrane helix</keyword>
<dbReference type="EMBL" id="JXYS01000133">
    <property type="protein sequence ID" value="KJF15675.1"/>
    <property type="molecule type" value="Genomic_DNA"/>
</dbReference>